<dbReference type="GO" id="GO:0016757">
    <property type="term" value="F:glycosyltransferase activity"/>
    <property type="evidence" value="ECO:0007669"/>
    <property type="project" value="InterPro"/>
</dbReference>
<dbReference type="Proteomes" id="UP000323426">
    <property type="component" value="Unassembled WGS sequence"/>
</dbReference>
<reference evidence="3 4" key="1">
    <citation type="submission" date="2019-09" db="EMBL/GenBank/DDBJ databases">
        <title>Genome sequence and assembly of Adhaeribacter sp.</title>
        <authorList>
            <person name="Chhetri G."/>
        </authorList>
    </citation>
    <scope>NUCLEOTIDE SEQUENCE [LARGE SCALE GENOMIC DNA]</scope>
    <source>
        <strain evidence="3 4">DK36</strain>
    </source>
</reference>
<dbReference type="InterPro" id="IPR001296">
    <property type="entry name" value="Glyco_trans_1"/>
</dbReference>
<dbReference type="Pfam" id="PF13579">
    <property type="entry name" value="Glyco_trans_4_4"/>
    <property type="match status" value="1"/>
</dbReference>
<protein>
    <submittedName>
        <fullName evidence="3">Glycosyltransferase family 4 protein</fullName>
    </submittedName>
</protein>
<proteinExistence type="predicted"/>
<sequence length="389" mass="44388">MHILYIHQYFRKPEQGGALRSYYLSKALVEAGHTVELITASNGPKYYQENVAGIQVHYLPVAYDNSFGFLKRIGAFLSFTFRSIKLAFSLKNIQLCYATSTPLTVGLVAIALKKFRQIPFYFEVRDLWPEAPIQLGYIRNIWVQHLLYIFEHYIYRQADKVIALSPGILEGIKSYKSSQEIFLLPNMADCEYYTPVTPTRNSFNEPFNICYIGTLGRANRVAFLLEAAYACQLNGLTQVKFMIAGTGAETAALQKLATDLKLENITWVGHLNRDQVRQYLALAHATYTSFDTKPILQTNSPNKFFDSLAAGKLTIVNTTGWLQHLVEEHYCGFYADPTKPQDFVEKLMPYLQNPDLLLEAQQNARRLAVEKFSRGKIAQEYIQLFPKVN</sequence>
<dbReference type="SUPFAM" id="SSF53756">
    <property type="entry name" value="UDP-Glycosyltransferase/glycogen phosphorylase"/>
    <property type="match status" value="1"/>
</dbReference>
<dbReference type="EMBL" id="VWSF01000012">
    <property type="protein sequence ID" value="KAA5544036.1"/>
    <property type="molecule type" value="Genomic_DNA"/>
</dbReference>
<dbReference type="RefSeq" id="WP_150089629.1">
    <property type="nucleotide sequence ID" value="NZ_VWSF01000012.1"/>
</dbReference>
<keyword evidence="4" id="KW-1185">Reference proteome</keyword>
<gene>
    <name evidence="3" type="ORF">F0145_15780</name>
</gene>
<dbReference type="PANTHER" id="PTHR12526">
    <property type="entry name" value="GLYCOSYLTRANSFERASE"/>
    <property type="match status" value="1"/>
</dbReference>
<dbReference type="InterPro" id="IPR028098">
    <property type="entry name" value="Glyco_trans_4-like_N"/>
</dbReference>
<name>A0A5M6DC39_9BACT</name>
<organism evidence="3 4">
    <name type="scientific">Adhaeribacter rhizoryzae</name>
    <dbReference type="NCBI Taxonomy" id="2607907"/>
    <lineage>
        <taxon>Bacteria</taxon>
        <taxon>Pseudomonadati</taxon>
        <taxon>Bacteroidota</taxon>
        <taxon>Cytophagia</taxon>
        <taxon>Cytophagales</taxon>
        <taxon>Hymenobacteraceae</taxon>
        <taxon>Adhaeribacter</taxon>
    </lineage>
</organism>
<dbReference type="AlphaFoldDB" id="A0A5M6DC39"/>
<dbReference type="Pfam" id="PF00534">
    <property type="entry name" value="Glycos_transf_1"/>
    <property type="match status" value="1"/>
</dbReference>
<keyword evidence="3" id="KW-0808">Transferase</keyword>
<dbReference type="PANTHER" id="PTHR12526:SF638">
    <property type="entry name" value="SPORE COAT PROTEIN SA"/>
    <property type="match status" value="1"/>
</dbReference>
<feature type="domain" description="Glycosyltransferase subfamily 4-like N-terminal" evidence="2">
    <location>
        <begin position="16"/>
        <end position="174"/>
    </location>
</feature>
<evidence type="ECO:0000259" key="1">
    <source>
        <dbReference type="Pfam" id="PF00534"/>
    </source>
</evidence>
<evidence type="ECO:0000313" key="4">
    <source>
        <dbReference type="Proteomes" id="UP000323426"/>
    </source>
</evidence>
<accession>A0A5M6DC39</accession>
<evidence type="ECO:0000259" key="2">
    <source>
        <dbReference type="Pfam" id="PF13579"/>
    </source>
</evidence>
<evidence type="ECO:0000313" key="3">
    <source>
        <dbReference type="EMBL" id="KAA5544036.1"/>
    </source>
</evidence>
<dbReference type="Gene3D" id="3.40.50.2000">
    <property type="entry name" value="Glycogen Phosphorylase B"/>
    <property type="match status" value="2"/>
</dbReference>
<comment type="caution">
    <text evidence="3">The sequence shown here is derived from an EMBL/GenBank/DDBJ whole genome shotgun (WGS) entry which is preliminary data.</text>
</comment>
<feature type="domain" description="Glycosyl transferase family 1" evidence="1">
    <location>
        <begin position="203"/>
        <end position="366"/>
    </location>
</feature>
<dbReference type="CDD" id="cd03794">
    <property type="entry name" value="GT4_WbuB-like"/>
    <property type="match status" value="1"/>
</dbReference>